<evidence type="ECO:0000256" key="2">
    <source>
        <dbReference type="ARBA" id="ARBA00022768"/>
    </source>
</evidence>
<keyword evidence="3 6" id="KW-0648">Protein biosynthesis</keyword>
<dbReference type="SUPFAM" id="SSF46934">
    <property type="entry name" value="UBA-like"/>
    <property type="match status" value="1"/>
</dbReference>
<dbReference type="SUPFAM" id="SSF54713">
    <property type="entry name" value="Elongation factor Ts (EF-Ts), dimerisation domain"/>
    <property type="match status" value="2"/>
</dbReference>
<dbReference type="GO" id="GO:0003746">
    <property type="term" value="F:translation elongation factor activity"/>
    <property type="evidence" value="ECO:0007669"/>
    <property type="project" value="UniProtKB-UniRule"/>
</dbReference>
<evidence type="ECO:0000256" key="4">
    <source>
        <dbReference type="ARBA" id="ARBA00022946"/>
    </source>
</evidence>
<dbReference type="HAMAP" id="MF_00050">
    <property type="entry name" value="EF_Ts"/>
    <property type="match status" value="1"/>
</dbReference>
<evidence type="ECO:0000259" key="7">
    <source>
        <dbReference type="Pfam" id="PF00889"/>
    </source>
</evidence>
<dbReference type="InterPro" id="IPR014039">
    <property type="entry name" value="Transl_elong_EFTs/EF1B_dimer"/>
</dbReference>
<name>A0A067MLU5_BOTB1</name>
<evidence type="ECO:0000256" key="3">
    <source>
        <dbReference type="ARBA" id="ARBA00022917"/>
    </source>
</evidence>
<protein>
    <recommendedName>
        <fullName evidence="6">Elongation factor Ts, mitochondrial</fullName>
        <shortName evidence="6">EF-Ts</shortName>
        <shortName evidence="6">EF-TsMt</shortName>
    </recommendedName>
</protein>
<dbReference type="PANTHER" id="PTHR11741">
    <property type="entry name" value="ELONGATION FACTOR TS"/>
    <property type="match status" value="1"/>
</dbReference>
<proteinExistence type="inferred from homology"/>
<comment type="function">
    <text evidence="6">Associates with the EF-Tu.GDP complex and induces the exchange of GDP to GTP. It remains bound to the aminoacyl-tRNA.EF-Tu.GTP complex up to the GTP hydrolysis stage on the ribosome.</text>
</comment>
<dbReference type="GO" id="GO:0070125">
    <property type="term" value="P:mitochondrial translational elongation"/>
    <property type="evidence" value="ECO:0007669"/>
    <property type="project" value="TreeGrafter"/>
</dbReference>
<sequence>MLSLLRQPLRASSTRLFSTSPVHFQVSRAKLVAEIRRRTDNEVSISKARDALAATGDDIEAAFEWLQKDLAASGAKKAAKVADRATSEGMVSMAILGESSNLGPVRAAIVELNCETDFVARNALFGKLACDIAHTAATIAAASPKNPFEDPQRRLLREVPIDLINDALLLSHSQSPPSGLGSVSSAIRDIIAKVGENITLRRVAAIVEDTSSTPTASLRLGHYVHGAIASEPSSHTQAGRVGGIVALGMCAHDLPLRLATEKFNTDLSQLTRALARQTVGFETRSIRPSSPPADPAAVIETTDAESTALYEQQFVMNQSSHTVHKELRTWAESRELRAEDHAGVDVVDFVRWKVGEAIEA</sequence>
<keyword evidence="5 6" id="KW-0496">Mitochondrion</keyword>
<dbReference type="FunCoup" id="A0A067MLU5">
    <property type="interactions" value="292"/>
</dbReference>
<dbReference type="InterPro" id="IPR036402">
    <property type="entry name" value="EF-Ts_dimer_sf"/>
</dbReference>
<comment type="similarity">
    <text evidence="1 6">Belongs to the EF-Ts family.</text>
</comment>
<gene>
    <name evidence="6" type="primary">TSF1</name>
    <name evidence="8" type="ORF">BOTBODRAFT_108325</name>
</gene>
<comment type="subcellular location">
    <subcellularLocation>
        <location evidence="6">Mitochondrion</location>
    </subcellularLocation>
</comment>
<keyword evidence="4" id="KW-0809">Transit peptide</keyword>
<evidence type="ECO:0000313" key="9">
    <source>
        <dbReference type="Proteomes" id="UP000027195"/>
    </source>
</evidence>
<accession>A0A067MLU5</accession>
<evidence type="ECO:0000256" key="5">
    <source>
        <dbReference type="ARBA" id="ARBA00023128"/>
    </source>
</evidence>
<keyword evidence="9" id="KW-1185">Reference proteome</keyword>
<dbReference type="InterPro" id="IPR001816">
    <property type="entry name" value="Transl_elong_EFTs/EF1B"/>
</dbReference>
<dbReference type="Gene3D" id="1.10.8.10">
    <property type="entry name" value="DNA helicase RuvA subunit, C-terminal domain"/>
    <property type="match status" value="1"/>
</dbReference>
<dbReference type="InterPro" id="IPR009060">
    <property type="entry name" value="UBA-like_sf"/>
</dbReference>
<evidence type="ECO:0000256" key="6">
    <source>
        <dbReference type="HAMAP-Rule" id="MF_03135"/>
    </source>
</evidence>
<dbReference type="EMBL" id="KL198031">
    <property type="protein sequence ID" value="KDQ15705.1"/>
    <property type="molecule type" value="Genomic_DNA"/>
</dbReference>
<dbReference type="Proteomes" id="UP000027195">
    <property type="component" value="Unassembled WGS sequence"/>
</dbReference>
<dbReference type="GO" id="GO:0005739">
    <property type="term" value="C:mitochondrion"/>
    <property type="evidence" value="ECO:0007669"/>
    <property type="project" value="UniProtKB-SubCell"/>
</dbReference>
<dbReference type="InParanoid" id="A0A067MLU5"/>
<dbReference type="OrthoDB" id="277235at2759"/>
<keyword evidence="2 6" id="KW-0251">Elongation factor</keyword>
<organism evidence="8 9">
    <name type="scientific">Botryobasidium botryosum (strain FD-172 SS1)</name>
    <dbReference type="NCBI Taxonomy" id="930990"/>
    <lineage>
        <taxon>Eukaryota</taxon>
        <taxon>Fungi</taxon>
        <taxon>Dikarya</taxon>
        <taxon>Basidiomycota</taxon>
        <taxon>Agaricomycotina</taxon>
        <taxon>Agaricomycetes</taxon>
        <taxon>Cantharellales</taxon>
        <taxon>Botryobasidiaceae</taxon>
        <taxon>Botryobasidium</taxon>
    </lineage>
</organism>
<dbReference type="PROSITE" id="PS01127">
    <property type="entry name" value="EF_TS_2"/>
    <property type="match status" value="1"/>
</dbReference>
<dbReference type="AlphaFoldDB" id="A0A067MLU5"/>
<dbReference type="InterPro" id="IPR018101">
    <property type="entry name" value="Transl_elong_Ts_CS"/>
</dbReference>
<dbReference type="STRING" id="930990.A0A067MLU5"/>
<evidence type="ECO:0000313" key="8">
    <source>
        <dbReference type="EMBL" id="KDQ15705.1"/>
    </source>
</evidence>
<reference evidence="9" key="1">
    <citation type="journal article" date="2014" name="Proc. Natl. Acad. Sci. U.S.A.">
        <title>Extensive sampling of basidiomycete genomes demonstrates inadequacy of the white-rot/brown-rot paradigm for wood decay fungi.</title>
        <authorList>
            <person name="Riley R."/>
            <person name="Salamov A.A."/>
            <person name="Brown D.W."/>
            <person name="Nagy L.G."/>
            <person name="Floudas D."/>
            <person name="Held B.W."/>
            <person name="Levasseur A."/>
            <person name="Lombard V."/>
            <person name="Morin E."/>
            <person name="Otillar R."/>
            <person name="Lindquist E.A."/>
            <person name="Sun H."/>
            <person name="LaButti K.M."/>
            <person name="Schmutz J."/>
            <person name="Jabbour D."/>
            <person name="Luo H."/>
            <person name="Baker S.E."/>
            <person name="Pisabarro A.G."/>
            <person name="Walton J.D."/>
            <person name="Blanchette R.A."/>
            <person name="Henrissat B."/>
            <person name="Martin F."/>
            <person name="Cullen D."/>
            <person name="Hibbett D.S."/>
            <person name="Grigoriev I.V."/>
        </authorList>
    </citation>
    <scope>NUCLEOTIDE SEQUENCE [LARGE SCALE GENOMIC DNA]</scope>
    <source>
        <strain evidence="9">FD-172 SS1</strain>
    </source>
</reference>
<dbReference type="PANTHER" id="PTHR11741:SF0">
    <property type="entry name" value="ELONGATION FACTOR TS, MITOCHONDRIAL"/>
    <property type="match status" value="1"/>
</dbReference>
<dbReference type="HOGENOM" id="CLU_047155_4_1_1"/>
<feature type="domain" description="Translation elongation factor EFTs/EF1B dimerisation" evidence="7">
    <location>
        <begin position="107"/>
        <end position="248"/>
    </location>
</feature>
<dbReference type="Pfam" id="PF00889">
    <property type="entry name" value="EF_TS"/>
    <property type="match status" value="1"/>
</dbReference>
<dbReference type="Gene3D" id="3.30.479.20">
    <property type="entry name" value="Elongation factor Ts, dimerisation domain"/>
    <property type="match status" value="2"/>
</dbReference>
<evidence type="ECO:0000256" key="1">
    <source>
        <dbReference type="ARBA" id="ARBA00005532"/>
    </source>
</evidence>